<evidence type="ECO:0000256" key="6">
    <source>
        <dbReference type="SAM" id="MobiDB-lite"/>
    </source>
</evidence>
<dbReference type="GO" id="GO:0140664">
    <property type="term" value="F:ATP-dependent DNA damage sensor activity"/>
    <property type="evidence" value="ECO:0007669"/>
    <property type="project" value="InterPro"/>
</dbReference>
<dbReference type="FunFam" id="1.10.1420.10:FF:000013">
    <property type="entry name" value="mutS protein homolog 4"/>
    <property type="match status" value="1"/>
</dbReference>
<keyword evidence="3" id="KW-0067">ATP-binding</keyword>
<dbReference type="GO" id="GO:0005524">
    <property type="term" value="F:ATP binding"/>
    <property type="evidence" value="ECO:0007669"/>
    <property type="project" value="UniProtKB-KW"/>
</dbReference>
<dbReference type="SUPFAM" id="SSF52540">
    <property type="entry name" value="P-loop containing nucleoside triphosphate hydrolases"/>
    <property type="match status" value="1"/>
</dbReference>
<dbReference type="InterPro" id="IPR007860">
    <property type="entry name" value="DNA_mmatch_repair_MutS_con_dom"/>
</dbReference>
<dbReference type="SUPFAM" id="SSF53150">
    <property type="entry name" value="DNA repair protein MutS, domain II"/>
    <property type="match status" value="1"/>
</dbReference>
<dbReference type="SMART" id="SM00533">
    <property type="entry name" value="MUTSd"/>
    <property type="match status" value="1"/>
</dbReference>
<accession>A0A3M7F2L9</accession>
<keyword evidence="2" id="KW-0547">Nucleotide-binding</keyword>
<dbReference type="GO" id="GO:0007131">
    <property type="term" value="P:reciprocal meiotic recombination"/>
    <property type="evidence" value="ECO:0007669"/>
    <property type="project" value="TreeGrafter"/>
</dbReference>
<feature type="domain" description="DNA mismatch repair proteins mutS family" evidence="7">
    <location>
        <begin position="683"/>
        <end position="699"/>
    </location>
</feature>
<dbReference type="SMART" id="SM00534">
    <property type="entry name" value="MUTSac"/>
    <property type="match status" value="1"/>
</dbReference>
<evidence type="ECO:0000256" key="3">
    <source>
        <dbReference type="ARBA" id="ARBA00022840"/>
    </source>
</evidence>
<dbReference type="InterPro" id="IPR007861">
    <property type="entry name" value="DNA_mismatch_repair_MutS_clamp"/>
</dbReference>
<dbReference type="Pfam" id="PF05192">
    <property type="entry name" value="MutS_III"/>
    <property type="match status" value="1"/>
</dbReference>
<feature type="compositionally biased region" description="Low complexity" evidence="6">
    <location>
        <begin position="28"/>
        <end position="46"/>
    </location>
</feature>
<proteinExistence type="inferred from homology"/>
<dbReference type="InterPro" id="IPR036678">
    <property type="entry name" value="MutS_con_dom_sf"/>
</dbReference>
<dbReference type="Gene3D" id="1.10.1420.10">
    <property type="match status" value="2"/>
</dbReference>
<evidence type="ECO:0000256" key="4">
    <source>
        <dbReference type="ARBA" id="ARBA00023125"/>
    </source>
</evidence>
<evidence type="ECO:0000259" key="7">
    <source>
        <dbReference type="PROSITE" id="PS00486"/>
    </source>
</evidence>
<protein>
    <recommendedName>
        <fullName evidence="7">DNA mismatch repair proteins mutS family domain-containing protein</fullName>
    </recommendedName>
</protein>
<dbReference type="EMBL" id="QWIR01000192">
    <property type="protein sequence ID" value="RMY83060.1"/>
    <property type="molecule type" value="Genomic_DNA"/>
</dbReference>
<dbReference type="PROSITE" id="PS00486">
    <property type="entry name" value="DNA_MISMATCH_REPAIR_2"/>
    <property type="match status" value="1"/>
</dbReference>
<organism evidence="8 9">
    <name type="scientific">Hortaea werneckii</name>
    <name type="common">Black yeast</name>
    <name type="synonym">Cladosporium werneckii</name>
    <dbReference type="NCBI Taxonomy" id="91943"/>
    <lineage>
        <taxon>Eukaryota</taxon>
        <taxon>Fungi</taxon>
        <taxon>Dikarya</taxon>
        <taxon>Ascomycota</taxon>
        <taxon>Pezizomycotina</taxon>
        <taxon>Dothideomycetes</taxon>
        <taxon>Dothideomycetidae</taxon>
        <taxon>Mycosphaerellales</taxon>
        <taxon>Teratosphaeriaceae</taxon>
        <taxon>Hortaea</taxon>
    </lineage>
</organism>
<dbReference type="InterPro" id="IPR036187">
    <property type="entry name" value="DNA_mismatch_repair_MutS_sf"/>
</dbReference>
<dbReference type="AlphaFoldDB" id="A0A3M7F2L9"/>
<evidence type="ECO:0000313" key="8">
    <source>
        <dbReference type="EMBL" id="RMY83060.1"/>
    </source>
</evidence>
<dbReference type="PANTHER" id="PTHR11361">
    <property type="entry name" value="DNA MISMATCH REPAIR PROTEIN MUTS FAMILY MEMBER"/>
    <property type="match status" value="1"/>
</dbReference>
<evidence type="ECO:0000313" key="9">
    <source>
        <dbReference type="Proteomes" id="UP000268823"/>
    </source>
</evidence>
<feature type="region of interest" description="Disordered" evidence="6">
    <location>
        <begin position="1"/>
        <end position="86"/>
    </location>
</feature>
<comment type="caution">
    <text evidence="8">The sequence shown here is derived from an EMBL/GenBank/DDBJ whole genome shotgun (WGS) entry which is preliminary data.</text>
</comment>
<evidence type="ECO:0000256" key="5">
    <source>
        <dbReference type="ARBA" id="ARBA00023254"/>
    </source>
</evidence>
<dbReference type="GO" id="GO:0030983">
    <property type="term" value="F:mismatched DNA binding"/>
    <property type="evidence" value="ECO:0007669"/>
    <property type="project" value="InterPro"/>
</dbReference>
<evidence type="ECO:0000256" key="1">
    <source>
        <dbReference type="ARBA" id="ARBA00006271"/>
    </source>
</evidence>
<evidence type="ECO:0000256" key="2">
    <source>
        <dbReference type="ARBA" id="ARBA00022741"/>
    </source>
</evidence>
<sequence>MAGRGSTNEPERTTTSYSMGSHSQPDNTSTRYASSRTTSSRLHSTSNPYYLSGTHASTVQRPHKGRLNAGRPSTARPSTARPRTGYSTLGAENQEIICAIMGLAFVNLDTGEAVLSQISDSQTYVRTTHKLMVYAPSTILIVSTASNPKSKLFSIVEDSLLEMNSNIVLLDRRYWAETTGLEYIQQLAFLDDVETIKTAVNGNYYSVCCIAAVLKYVELSLSKTFPQRSLRIKYELSEGSMMIDLATTRSLELVQNLHSAKSKDCLFGLLNHTLTPMGSRLLRSSIMQPLTNSETLNIRYEALEELSTKEEMFFAVRQALKPFLDEDRVLTQLILIPTEPTLKDAEQAINNILMLKHFVNLIVPLNQALAGARASLLREILSLCASEHVNTIKELIDQTINEDTTFANQPLDLRNQRTYAVKAGVNGLLDVARQTYNEAMPDALQHISQLAEENNLPLQTKFDQTRQFYIRLPADELIDRNLPPIFINVYKKNNMIECQTLDLLKRNQKISDAHTEVLLMSDAAVRTLTVDVREYMSTAFKICEGIAMLDMLASFAQVVTSQDYVRPMISSTLAIRAGRHPIREKIQASKFVPNDVYATQQTRFQILTGCNMSGKSTYIRSVALMTVMAQIGSFVPAEYAAFPITRQLFARVSIDDNIEANVSTFAAEMRETAFILRNVDRQSMVIIDELGRGTSTRDGLAIALSIAEALVESRALVWFATHFRDLATILAERNGVVNFHLSVDSSQENKMEMLYRISSGTVQEQHYGLKLAKVVPLPQDVVKHAEHVVNTLELRKAKGQAKTIAIVNARRRKLLLNLKEHLQQAHEGHMNDATLKQWLLDLRKEFVVRMCALDEEARKIRLGLADGENAEDDNDHRDESTEDCQQVVRDDHNVSESKGTVVPRSIGSPFLSGDTSHFLVAETPSVTGGQDFDSADVAEDL</sequence>
<dbReference type="InterPro" id="IPR045076">
    <property type="entry name" value="MutS"/>
</dbReference>
<dbReference type="OrthoDB" id="276261at2759"/>
<dbReference type="PANTHER" id="PTHR11361:SF21">
    <property type="entry name" value="MUTS PROTEIN HOMOLOG 4"/>
    <property type="match status" value="1"/>
</dbReference>
<feature type="region of interest" description="Disordered" evidence="6">
    <location>
        <begin position="922"/>
        <end position="941"/>
    </location>
</feature>
<dbReference type="Gene3D" id="3.30.420.110">
    <property type="entry name" value="MutS, connector domain"/>
    <property type="match status" value="1"/>
</dbReference>
<dbReference type="Gene3D" id="3.40.50.300">
    <property type="entry name" value="P-loop containing nucleotide triphosphate hydrolases"/>
    <property type="match status" value="1"/>
</dbReference>
<dbReference type="FunFam" id="3.40.50.300:FF:002054">
    <property type="entry name" value="DNA mismatch repair protein MSH4"/>
    <property type="match status" value="1"/>
</dbReference>
<feature type="compositionally biased region" description="Polar residues" evidence="6">
    <location>
        <begin position="1"/>
        <end position="27"/>
    </location>
</feature>
<dbReference type="InterPro" id="IPR027417">
    <property type="entry name" value="P-loop_NTPase"/>
</dbReference>
<dbReference type="VEuPathDB" id="FungiDB:BTJ68_04266"/>
<keyword evidence="4" id="KW-0238">DNA-binding</keyword>
<dbReference type="InterPro" id="IPR007696">
    <property type="entry name" value="DNA_mismatch_repair_MutS_core"/>
</dbReference>
<gene>
    <name evidence="8" type="ORF">D0861_07602</name>
</gene>
<comment type="similarity">
    <text evidence="1">Belongs to the DNA mismatch repair MutS family.</text>
</comment>
<keyword evidence="5" id="KW-0469">Meiosis</keyword>
<reference evidence="8 9" key="1">
    <citation type="journal article" date="2018" name="BMC Genomics">
        <title>Genomic evidence for intraspecific hybridization in a clonal and extremely halotolerant yeast.</title>
        <authorList>
            <person name="Gostincar C."/>
            <person name="Stajich J.E."/>
            <person name="Zupancic J."/>
            <person name="Zalar P."/>
            <person name="Gunde-Cimerman N."/>
        </authorList>
    </citation>
    <scope>NUCLEOTIDE SEQUENCE [LARGE SCALE GENOMIC DNA]</scope>
    <source>
        <strain evidence="8 9">EXF-2788</strain>
    </source>
</reference>
<dbReference type="Pfam" id="PF05188">
    <property type="entry name" value="MutS_II"/>
    <property type="match status" value="1"/>
</dbReference>
<dbReference type="InterPro" id="IPR000432">
    <property type="entry name" value="DNA_mismatch_repair_MutS_C"/>
</dbReference>
<dbReference type="GO" id="GO:0005634">
    <property type="term" value="C:nucleus"/>
    <property type="evidence" value="ECO:0007669"/>
    <property type="project" value="TreeGrafter"/>
</dbReference>
<dbReference type="GO" id="GO:0006298">
    <property type="term" value="P:mismatch repair"/>
    <property type="evidence" value="ECO:0007669"/>
    <property type="project" value="InterPro"/>
</dbReference>
<dbReference type="Pfam" id="PF05190">
    <property type="entry name" value="MutS_IV"/>
    <property type="match status" value="1"/>
</dbReference>
<dbReference type="Proteomes" id="UP000268823">
    <property type="component" value="Unassembled WGS sequence"/>
</dbReference>
<dbReference type="Pfam" id="PF00488">
    <property type="entry name" value="MutS_V"/>
    <property type="match status" value="1"/>
</dbReference>
<name>A0A3M7F2L9_HORWE</name>
<dbReference type="SUPFAM" id="SSF48334">
    <property type="entry name" value="DNA repair protein MutS, domain III"/>
    <property type="match status" value="1"/>
</dbReference>
<feature type="region of interest" description="Disordered" evidence="6">
    <location>
        <begin position="889"/>
        <end position="913"/>
    </location>
</feature>